<dbReference type="InterPro" id="IPR049049">
    <property type="entry name" value="Beta-AFase-like_GH127_C"/>
</dbReference>
<dbReference type="Pfam" id="PF07944">
    <property type="entry name" value="Beta-AFase-like_GH127_cat"/>
    <property type="match status" value="1"/>
</dbReference>
<name>A0A7W9SXN2_ARMRO</name>
<feature type="domain" description="Non-reducing end beta-L-arabinofuranosidase-like GH127 C-terminal" evidence="2">
    <location>
        <begin position="478"/>
        <end position="589"/>
    </location>
</feature>
<gene>
    <name evidence="3" type="ORF">HNQ39_005601</name>
</gene>
<keyword evidence="4" id="KW-1185">Reference proteome</keyword>
<evidence type="ECO:0000259" key="1">
    <source>
        <dbReference type="Pfam" id="PF07944"/>
    </source>
</evidence>
<evidence type="ECO:0008006" key="5">
    <source>
        <dbReference type="Google" id="ProtNLM"/>
    </source>
</evidence>
<dbReference type="AlphaFoldDB" id="A0A7W9SXN2"/>
<feature type="domain" description="Non-reducing end beta-L-arabinofuranosidase-like GH127 catalytic" evidence="1">
    <location>
        <begin position="24"/>
        <end position="394"/>
    </location>
</feature>
<dbReference type="GO" id="GO:0005975">
    <property type="term" value="P:carbohydrate metabolic process"/>
    <property type="evidence" value="ECO:0007669"/>
    <property type="project" value="InterPro"/>
</dbReference>
<evidence type="ECO:0000259" key="2">
    <source>
        <dbReference type="Pfam" id="PF20737"/>
    </source>
</evidence>
<dbReference type="PANTHER" id="PTHR43465">
    <property type="entry name" value="DUF1680 DOMAIN PROTEIN (AFU_ORTHOLOGUE AFUA_1G08910)"/>
    <property type="match status" value="1"/>
</dbReference>
<sequence>MADSVIVDTRRSAHAALRPVPVASVVLTDHFWAPRLERNRTSTIPGQLAHCEATGRIQNFQRAAGKLDVPFEGLFAFNDSDVYKWLEAAAWSLASHPDPELDAKVDAVIAEVAAAQQPDGYLNTYFMFERESERFTNLRDMHEIYCAGHLFQAAVAHFRATGKRSLLEVACKLADCLARVNPGACGHPEAELALVELFRATGEGRYLTLAKHMIAVRGQKPALCGGGAYWQDHVLYTELTEVTGHAVRMLYLASGAADVVLEDGDPALLAALQAQWESFTTRRMHVTGGAGARWEGEAFGKDYELTSERAYTETCAAIASVMWSWRLFLLTADAKYIDLLEWTLYNAVLPGLSLSGTEYFYQNPLADRGGHRRKEWFGCACCPPNLARTLAQLPGYFAAERDGDIYLTLYADATLEVGDTTITVETSYPERGQVHVIAHGSARRLFLRIPEWAGGPSWHIVPLEDREATVTLDFPLTPRRLYANPRVLACRGQVAVARGPLLYCAEEADHAGVDLWDATLPAQAPLTEAPRPELLGGIVALQATGTVLEGAGPLYASAPHGPGQERTLTLIPYYAWANRTPGTMTVWLKEDN</sequence>
<dbReference type="InterPro" id="IPR012878">
    <property type="entry name" value="Beta-AFase-like_GH127_cat"/>
</dbReference>
<organism evidence="3 4">
    <name type="scientific">Armatimonas rosea</name>
    <dbReference type="NCBI Taxonomy" id="685828"/>
    <lineage>
        <taxon>Bacteria</taxon>
        <taxon>Bacillati</taxon>
        <taxon>Armatimonadota</taxon>
        <taxon>Armatimonadia</taxon>
        <taxon>Armatimonadales</taxon>
        <taxon>Armatimonadaceae</taxon>
        <taxon>Armatimonas</taxon>
    </lineage>
</organism>
<dbReference type="PANTHER" id="PTHR43465:SF2">
    <property type="entry name" value="DUF1680 DOMAIN PROTEIN (AFU_ORTHOLOGUE AFUA_1G08910)"/>
    <property type="match status" value="1"/>
</dbReference>
<dbReference type="EMBL" id="JACHGW010000008">
    <property type="protein sequence ID" value="MBB6053759.1"/>
    <property type="molecule type" value="Genomic_DNA"/>
</dbReference>
<reference evidence="3 4" key="1">
    <citation type="submission" date="2020-08" db="EMBL/GenBank/DDBJ databases">
        <title>Genomic Encyclopedia of Type Strains, Phase IV (KMG-IV): sequencing the most valuable type-strain genomes for metagenomic binning, comparative biology and taxonomic classification.</title>
        <authorList>
            <person name="Goeker M."/>
        </authorList>
    </citation>
    <scope>NUCLEOTIDE SEQUENCE [LARGE SCALE GENOMIC DNA]</scope>
    <source>
        <strain evidence="3 4">DSM 23562</strain>
    </source>
</reference>
<proteinExistence type="predicted"/>
<dbReference type="InterPro" id="IPR049174">
    <property type="entry name" value="Beta-AFase-like"/>
</dbReference>
<protein>
    <recommendedName>
        <fullName evidence="5">Glycoside hydrolase family 127 protein</fullName>
    </recommendedName>
</protein>
<comment type="caution">
    <text evidence="3">The sequence shown here is derived from an EMBL/GenBank/DDBJ whole genome shotgun (WGS) entry which is preliminary data.</text>
</comment>
<dbReference type="RefSeq" id="WP_184203848.1">
    <property type="nucleotide sequence ID" value="NZ_JACHGW010000008.1"/>
</dbReference>
<dbReference type="Pfam" id="PF20737">
    <property type="entry name" value="Glyco_hydro127C"/>
    <property type="match status" value="1"/>
</dbReference>
<evidence type="ECO:0000313" key="3">
    <source>
        <dbReference type="EMBL" id="MBB6053759.1"/>
    </source>
</evidence>
<dbReference type="SUPFAM" id="SSF48208">
    <property type="entry name" value="Six-hairpin glycosidases"/>
    <property type="match status" value="1"/>
</dbReference>
<accession>A0A7W9SXN2</accession>
<dbReference type="Proteomes" id="UP000520814">
    <property type="component" value="Unassembled WGS sequence"/>
</dbReference>
<dbReference type="InterPro" id="IPR008928">
    <property type="entry name" value="6-hairpin_glycosidase_sf"/>
</dbReference>
<evidence type="ECO:0000313" key="4">
    <source>
        <dbReference type="Proteomes" id="UP000520814"/>
    </source>
</evidence>